<dbReference type="SUPFAM" id="SSF51126">
    <property type="entry name" value="Pectin lyase-like"/>
    <property type="match status" value="1"/>
</dbReference>
<sequence length="282" mass="29467">MATFNVTNIKDSGAGSLRTAIANANRTVAPDIIKFATSTNGKTIQLNSVLNVTNPVDIIGNGTASTTVAGKSTFDTFAVQKGTVTFQKLTITKGNDNVDITGNSTKVTLTDVVLSSAADDGFDLSGNTNTVTLDKVISKDNTETGVEIDGDTNILTIKNSELTGNQSTDGSLFLDADGTGNTVLVTNTKISNNADDGVDIDSTDNLLFFGDVTFEGNLDDGISIDGDRNDVTFYRGGFINNGDFGVELKANLNRVFGVDVPFTNNPSGNVGDLGTGNTVMFM</sequence>
<dbReference type="InterPro" id="IPR012334">
    <property type="entry name" value="Pectin_lyas_fold"/>
</dbReference>
<dbReference type="EMBL" id="JADQBC010000015">
    <property type="protein sequence ID" value="MBR8826950.1"/>
    <property type="molecule type" value="Genomic_DNA"/>
</dbReference>
<dbReference type="InterPro" id="IPR006626">
    <property type="entry name" value="PbH1"/>
</dbReference>
<gene>
    <name evidence="1" type="ORF">DSM107014_03430</name>
</gene>
<dbReference type="SMART" id="SM00710">
    <property type="entry name" value="PbH1"/>
    <property type="match status" value="6"/>
</dbReference>
<reference evidence="1" key="1">
    <citation type="submission" date="2021-02" db="EMBL/GenBank/DDBJ databases">
        <title>Metagenome analyses of Stigonema ocellatum DSM 106950, Chlorogloea purpurea SAG 13.99 and Gomphosphaeria aponina DSM 107014.</title>
        <authorList>
            <person name="Marter P."/>
            <person name="Huang S."/>
        </authorList>
    </citation>
    <scope>NUCLEOTIDE SEQUENCE</scope>
    <source>
        <strain evidence="1">JP213</strain>
    </source>
</reference>
<dbReference type="Proteomes" id="UP000767446">
    <property type="component" value="Unassembled WGS sequence"/>
</dbReference>
<organism evidence="1 2">
    <name type="scientific">Gomphosphaeria aponina SAG 52.96 = DSM 107014</name>
    <dbReference type="NCBI Taxonomy" id="1521640"/>
    <lineage>
        <taxon>Bacteria</taxon>
        <taxon>Bacillati</taxon>
        <taxon>Cyanobacteriota</taxon>
        <taxon>Cyanophyceae</taxon>
        <taxon>Oscillatoriophycideae</taxon>
        <taxon>Chroococcales</taxon>
        <taxon>Gomphosphaeriaceae</taxon>
        <taxon>Gomphosphaeria</taxon>
    </lineage>
</organism>
<accession>A0A941GTS5</accession>
<dbReference type="Gene3D" id="2.160.20.10">
    <property type="entry name" value="Single-stranded right-handed beta-helix, Pectin lyase-like"/>
    <property type="match status" value="1"/>
</dbReference>
<dbReference type="AlphaFoldDB" id="A0A941GTS5"/>
<protein>
    <submittedName>
        <fullName evidence="1">Right-handed parallel beta-helix repeat-containing protein</fullName>
    </submittedName>
</protein>
<evidence type="ECO:0000313" key="1">
    <source>
        <dbReference type="EMBL" id="MBR8826950.1"/>
    </source>
</evidence>
<proteinExistence type="predicted"/>
<name>A0A941GTS5_9CHRO</name>
<comment type="caution">
    <text evidence="1">The sequence shown here is derived from an EMBL/GenBank/DDBJ whole genome shotgun (WGS) entry which is preliminary data.</text>
</comment>
<evidence type="ECO:0000313" key="2">
    <source>
        <dbReference type="Proteomes" id="UP000767446"/>
    </source>
</evidence>
<dbReference type="InterPro" id="IPR011050">
    <property type="entry name" value="Pectin_lyase_fold/virulence"/>
</dbReference>